<proteinExistence type="predicted"/>
<protein>
    <submittedName>
        <fullName evidence="1">Uncharacterized protein</fullName>
    </submittedName>
</protein>
<sequence>MTEYKVIVFRGGRAGKSARTNQLVESPQKDTEPELGTILTKKDLSDYLENHSWFDSDRLGPELIRWLGEEENDQEDNVILDQDRSGQGGSTIWNRQIHLPSGTYSLDYATFMGPIYKDCGDVGIDVQKC</sequence>
<evidence type="ECO:0000313" key="1">
    <source>
        <dbReference type="EMBL" id="QBK86170.1"/>
    </source>
</evidence>
<accession>A0A481YT52</accession>
<organism evidence="1">
    <name type="scientific">Marseillevirus LCMAC101</name>
    <dbReference type="NCBI Taxonomy" id="2506602"/>
    <lineage>
        <taxon>Viruses</taxon>
        <taxon>Varidnaviria</taxon>
        <taxon>Bamfordvirae</taxon>
        <taxon>Nucleocytoviricota</taxon>
        <taxon>Megaviricetes</taxon>
        <taxon>Pimascovirales</taxon>
        <taxon>Pimascovirales incertae sedis</taxon>
        <taxon>Marseilleviridae</taxon>
    </lineage>
</organism>
<dbReference type="EMBL" id="MK500332">
    <property type="protein sequence ID" value="QBK86170.1"/>
    <property type="molecule type" value="Genomic_DNA"/>
</dbReference>
<gene>
    <name evidence="1" type="ORF">LCMAC101_07650</name>
</gene>
<reference evidence="1" key="1">
    <citation type="journal article" date="2019" name="MBio">
        <title>Virus Genomes from Deep Sea Sediments Expand the Ocean Megavirome and Support Independent Origins of Viral Gigantism.</title>
        <authorList>
            <person name="Backstrom D."/>
            <person name="Yutin N."/>
            <person name="Jorgensen S.L."/>
            <person name="Dharamshi J."/>
            <person name="Homa F."/>
            <person name="Zaremba-Niedwiedzka K."/>
            <person name="Spang A."/>
            <person name="Wolf Y.I."/>
            <person name="Koonin E.V."/>
            <person name="Ettema T.J."/>
        </authorList>
    </citation>
    <scope>NUCLEOTIDE SEQUENCE</scope>
</reference>
<name>A0A481YT52_9VIRU</name>